<dbReference type="AlphaFoldDB" id="A0A5N1IM67"/>
<protein>
    <submittedName>
        <fullName evidence="1">Uncharacterized protein</fullName>
    </submittedName>
</protein>
<dbReference type="EMBL" id="VTWT01000008">
    <property type="protein sequence ID" value="KAA9331114.1"/>
    <property type="molecule type" value="Genomic_DNA"/>
</dbReference>
<dbReference type="Proteomes" id="UP000326570">
    <property type="component" value="Unassembled WGS sequence"/>
</dbReference>
<dbReference type="RefSeq" id="WP_150904637.1">
    <property type="nucleotide sequence ID" value="NZ_VTWT01000008.1"/>
</dbReference>
<keyword evidence="2" id="KW-1185">Reference proteome</keyword>
<reference evidence="1 2" key="1">
    <citation type="submission" date="2019-09" db="EMBL/GenBank/DDBJ databases">
        <title>Genome sequence of Adhaeribacter sp. M2.</title>
        <authorList>
            <person name="Srinivasan S."/>
        </authorList>
    </citation>
    <scope>NUCLEOTIDE SEQUENCE [LARGE SCALE GENOMIC DNA]</scope>
    <source>
        <strain evidence="1 2">M2</strain>
    </source>
</reference>
<comment type="caution">
    <text evidence="1">The sequence shown here is derived from an EMBL/GenBank/DDBJ whole genome shotgun (WGS) entry which is preliminary data.</text>
</comment>
<sequence>MKKIFWILLGFTALQFACEKENYEGCDSAEHFNITGLELNARGTVQQPDGNGSGTVLKDQDEVPFNSFSLEGFLKADYYAFNTETSLSFFPKALATAPCPPPGWGGSEEELAGLCLISLGKFNADIQPGDTLQDVYWINNQTPEEYFSLHSQNIREQRLLIYFTQKPDPKEYQSFKLIYQLTNGETYEATTPRFKLY</sequence>
<proteinExistence type="predicted"/>
<gene>
    <name evidence="1" type="ORF">F0P94_14530</name>
</gene>
<organism evidence="1 2">
    <name type="scientific">Adhaeribacter soli</name>
    <dbReference type="NCBI Taxonomy" id="2607655"/>
    <lineage>
        <taxon>Bacteria</taxon>
        <taxon>Pseudomonadati</taxon>
        <taxon>Bacteroidota</taxon>
        <taxon>Cytophagia</taxon>
        <taxon>Cytophagales</taxon>
        <taxon>Hymenobacteraceae</taxon>
        <taxon>Adhaeribacter</taxon>
    </lineage>
</organism>
<evidence type="ECO:0000313" key="2">
    <source>
        <dbReference type="Proteomes" id="UP000326570"/>
    </source>
</evidence>
<name>A0A5N1IM67_9BACT</name>
<accession>A0A5N1IM67</accession>
<evidence type="ECO:0000313" key="1">
    <source>
        <dbReference type="EMBL" id="KAA9331114.1"/>
    </source>
</evidence>